<dbReference type="EMBL" id="JBGOGF010000002">
    <property type="protein sequence ID" value="MFA1770413.1"/>
    <property type="molecule type" value="Genomic_DNA"/>
</dbReference>
<feature type="chain" id="PRO_5024363686" evidence="1">
    <location>
        <begin position="22"/>
        <end position="165"/>
    </location>
</feature>
<accession>A0A5M8QH00</accession>
<gene>
    <name evidence="3" type="ORF">ACD591_03855</name>
    <name evidence="2" type="ORF">FOE74_09925</name>
</gene>
<name>A0A5M8QH00_9BACT</name>
<dbReference type="AlphaFoldDB" id="A0A5M8QH00"/>
<dbReference type="InterPro" id="IPR032577">
    <property type="entry name" value="DUF4920"/>
</dbReference>
<evidence type="ECO:0000313" key="5">
    <source>
        <dbReference type="Proteomes" id="UP001570846"/>
    </source>
</evidence>
<proteinExistence type="predicted"/>
<dbReference type="RefSeq" id="WP_149098441.1">
    <property type="nucleotide sequence ID" value="NZ_BMMG01000003.1"/>
</dbReference>
<comment type="caution">
    <text evidence="2">The sequence shown here is derived from an EMBL/GenBank/DDBJ whole genome shotgun (WGS) entry which is preliminary data.</text>
</comment>
<keyword evidence="1" id="KW-0732">Signal</keyword>
<protein>
    <submittedName>
        <fullName evidence="2">DUF4920 domain-containing protein</fullName>
    </submittedName>
</protein>
<dbReference type="Proteomes" id="UP000323866">
    <property type="component" value="Unassembled WGS sequence"/>
</dbReference>
<evidence type="ECO:0000256" key="1">
    <source>
        <dbReference type="SAM" id="SignalP"/>
    </source>
</evidence>
<reference evidence="2 4" key="2">
    <citation type="submission" date="2019-09" db="EMBL/GenBank/DDBJ databases">
        <title>A bacterium isolated from glacier soil.</title>
        <authorList>
            <person name="Liu Q."/>
        </authorList>
    </citation>
    <scope>NUCLEOTIDE SEQUENCE [LARGE SCALE GENOMIC DNA]</scope>
    <source>
        <strain evidence="2 4">MDT1-10-3</strain>
    </source>
</reference>
<reference evidence="3 5" key="3">
    <citation type="submission" date="2024-08" db="EMBL/GenBank/DDBJ databases">
        <authorList>
            <person name="Wei W."/>
        </authorList>
    </citation>
    <scope>NUCLEOTIDE SEQUENCE [LARGE SCALE GENOMIC DNA]</scope>
    <source>
        <strain evidence="3 5">XU2</strain>
    </source>
</reference>
<organism evidence="2 4">
    <name type="scientific">Rufibacter glacialis</name>
    <dbReference type="NCBI Taxonomy" id="1259555"/>
    <lineage>
        <taxon>Bacteria</taxon>
        <taxon>Pseudomonadati</taxon>
        <taxon>Bacteroidota</taxon>
        <taxon>Cytophagia</taxon>
        <taxon>Cytophagales</taxon>
        <taxon>Hymenobacteraceae</taxon>
        <taxon>Rufibacter</taxon>
    </lineage>
</organism>
<feature type="signal peptide" evidence="1">
    <location>
        <begin position="1"/>
        <end position="21"/>
    </location>
</feature>
<reference evidence="2 4" key="1">
    <citation type="submission" date="2019-07" db="EMBL/GenBank/DDBJ databases">
        <authorList>
            <person name="Qu J.-H."/>
        </authorList>
    </citation>
    <scope>NUCLEOTIDE SEQUENCE [LARGE SCALE GENOMIC DNA]</scope>
    <source>
        <strain evidence="2 4">MDT1-10-3</strain>
    </source>
</reference>
<evidence type="ECO:0000313" key="4">
    <source>
        <dbReference type="Proteomes" id="UP000323866"/>
    </source>
</evidence>
<dbReference type="OrthoDB" id="129527at2"/>
<dbReference type="EMBL" id="VKKZ01000020">
    <property type="protein sequence ID" value="KAA6434498.1"/>
    <property type="molecule type" value="Genomic_DNA"/>
</dbReference>
<dbReference type="PROSITE" id="PS51257">
    <property type="entry name" value="PROKAR_LIPOPROTEIN"/>
    <property type="match status" value="1"/>
</dbReference>
<sequence>MEKYLTTSALALLLLAGSCTKSTETAPTGQPATSAKGATFGDAVSPQKAVAPSALPALLANEDSAKTTVATQVVEVCQKKGCWIKVAVDGQEPMRVTFKDYGFFMPKDIVGKEIVFEGVVVRDTVSVDDQRHYAEDAGKSKEEIAAITSPKPSITFIASGVQIKE</sequence>
<dbReference type="Proteomes" id="UP001570846">
    <property type="component" value="Unassembled WGS sequence"/>
</dbReference>
<dbReference type="Pfam" id="PF16267">
    <property type="entry name" value="DUF4920"/>
    <property type="match status" value="1"/>
</dbReference>
<evidence type="ECO:0000313" key="3">
    <source>
        <dbReference type="EMBL" id="MFA1770413.1"/>
    </source>
</evidence>
<keyword evidence="5" id="KW-1185">Reference proteome</keyword>
<evidence type="ECO:0000313" key="2">
    <source>
        <dbReference type="EMBL" id="KAA6434498.1"/>
    </source>
</evidence>